<proteinExistence type="predicted"/>
<name>A0A0A9HAY3_ARUDO</name>
<dbReference type="EMBL" id="GBRH01167853">
    <property type="protein sequence ID" value="JAE30043.1"/>
    <property type="molecule type" value="Transcribed_RNA"/>
</dbReference>
<dbReference type="AlphaFoldDB" id="A0A0A9HAY3"/>
<sequence length="38" mass="4256">MLLTMCYELNFVSDFSFKHSRCKAASQCGVLLNAKDAL</sequence>
<evidence type="ECO:0000313" key="1">
    <source>
        <dbReference type="EMBL" id="JAE30043.1"/>
    </source>
</evidence>
<reference evidence="1" key="2">
    <citation type="journal article" date="2015" name="Data Brief">
        <title>Shoot transcriptome of the giant reed, Arundo donax.</title>
        <authorList>
            <person name="Barrero R.A."/>
            <person name="Guerrero F.D."/>
            <person name="Moolhuijzen P."/>
            <person name="Goolsby J.A."/>
            <person name="Tidwell J."/>
            <person name="Bellgard S.E."/>
            <person name="Bellgard M.I."/>
        </authorList>
    </citation>
    <scope>NUCLEOTIDE SEQUENCE</scope>
    <source>
        <tissue evidence="1">Shoot tissue taken approximately 20 cm above the soil surface</tissue>
    </source>
</reference>
<reference evidence="1" key="1">
    <citation type="submission" date="2014-09" db="EMBL/GenBank/DDBJ databases">
        <authorList>
            <person name="Magalhaes I.L.F."/>
            <person name="Oliveira U."/>
            <person name="Santos F.R."/>
            <person name="Vidigal T.H.D.A."/>
            <person name="Brescovit A.D."/>
            <person name="Santos A.J."/>
        </authorList>
    </citation>
    <scope>NUCLEOTIDE SEQUENCE</scope>
    <source>
        <tissue evidence="1">Shoot tissue taken approximately 20 cm above the soil surface</tissue>
    </source>
</reference>
<accession>A0A0A9HAY3</accession>
<organism evidence="1">
    <name type="scientific">Arundo donax</name>
    <name type="common">Giant reed</name>
    <name type="synonym">Donax arundinaceus</name>
    <dbReference type="NCBI Taxonomy" id="35708"/>
    <lineage>
        <taxon>Eukaryota</taxon>
        <taxon>Viridiplantae</taxon>
        <taxon>Streptophyta</taxon>
        <taxon>Embryophyta</taxon>
        <taxon>Tracheophyta</taxon>
        <taxon>Spermatophyta</taxon>
        <taxon>Magnoliopsida</taxon>
        <taxon>Liliopsida</taxon>
        <taxon>Poales</taxon>
        <taxon>Poaceae</taxon>
        <taxon>PACMAD clade</taxon>
        <taxon>Arundinoideae</taxon>
        <taxon>Arundineae</taxon>
        <taxon>Arundo</taxon>
    </lineage>
</organism>
<protein>
    <submittedName>
        <fullName evidence="1">Uncharacterized protein</fullName>
    </submittedName>
</protein>